<evidence type="ECO:0000256" key="9">
    <source>
        <dbReference type="ARBA" id="ARBA00022777"/>
    </source>
</evidence>
<comment type="subcellular location">
    <subcellularLocation>
        <location evidence="2">Cell membrane</location>
        <topology evidence="2">Multi-pass membrane protein</topology>
    </subcellularLocation>
</comment>
<dbReference type="InterPro" id="IPR035965">
    <property type="entry name" value="PAS-like_dom_sf"/>
</dbReference>
<name>A0AAX2AGN6_9BACT</name>
<proteinExistence type="predicted"/>
<dbReference type="RefSeq" id="WP_114842466.1">
    <property type="nucleotide sequence ID" value="NZ_CP031219.1"/>
</dbReference>
<keyword evidence="6" id="KW-0808">Transferase</keyword>
<keyword evidence="7 13" id="KW-0812">Transmembrane</keyword>
<dbReference type="CDD" id="cd18773">
    <property type="entry name" value="PDC1_HK_sensor"/>
    <property type="match status" value="1"/>
</dbReference>
<dbReference type="PANTHER" id="PTHR43065">
    <property type="entry name" value="SENSOR HISTIDINE KINASE"/>
    <property type="match status" value="1"/>
</dbReference>
<evidence type="ECO:0000256" key="6">
    <source>
        <dbReference type="ARBA" id="ARBA00022679"/>
    </source>
</evidence>
<evidence type="ECO:0000256" key="8">
    <source>
        <dbReference type="ARBA" id="ARBA00022741"/>
    </source>
</evidence>
<dbReference type="InterPro" id="IPR036890">
    <property type="entry name" value="HATPase_C_sf"/>
</dbReference>
<evidence type="ECO:0000256" key="12">
    <source>
        <dbReference type="ARBA" id="ARBA00023012"/>
    </source>
</evidence>
<evidence type="ECO:0000256" key="4">
    <source>
        <dbReference type="ARBA" id="ARBA00022475"/>
    </source>
</evidence>
<sequence>MKSIKSTISSFLIFSIIIVSLLIGILSMLNFYDMKINSVEHSLKQVLMQVSFEIKNQIKNIENTALYISNNQSNEDELLKTLVETNIEISSILILDYKGYLKNFYSKNNDNIYKGFDYSNKEFFKNVKDKDYWSNIYLSSINNLPVVSYSYKTNENNIIVIMLELEKLSEFITKFKNSDDSHMIRMLDKNGVFIINSDKPSVVTQRFNVKNSSVFKQLIENKPQYTLTQFDGAVKKQKNIGMYTIVEKTGWILIIRESYEIFINTLEKILISIFFLVILFILFALYFIFKIFNKVFYEIDYLQETTKNISNGEYNQNIKKSEYKEFSSLIKSFEKMKKEIINREDNLKKSRDSFEFLLNSTMEAIIIHDTKVCIDVNEVTLKLLGATNKEQLIGKDIFEIISPNFMNLAKTNILINTEPYELEILKLNGEKLTTLVQGKFIELNGVKVKISSFIDITELKNKDKLLSQQSKMISMGEMIGNIAHQWRQPLSSISTAASGVKIEKEFGLLDDETLDVALDMIIKNTKYLSKTIDDFRNFFKVDKEIEDIKIQDVVDKAIKLLDSSFKNHYICVQTEYEDDLFIKGYANELTQAFINIINNAKDALKTNEEENRFIFIKTYLKKDDVVISIKDNAGGIPKDILPKIFDPYFTTKHQSQGTGIGLYMTHQIIVDHMKGIIEVENVTFEYKENTYNGCEFKIYFSSL</sequence>
<dbReference type="GO" id="GO:0005524">
    <property type="term" value="F:ATP binding"/>
    <property type="evidence" value="ECO:0007669"/>
    <property type="project" value="UniProtKB-KW"/>
</dbReference>
<evidence type="ECO:0000256" key="11">
    <source>
        <dbReference type="ARBA" id="ARBA00022989"/>
    </source>
</evidence>
<evidence type="ECO:0000313" key="16">
    <source>
        <dbReference type="Proteomes" id="UP000290092"/>
    </source>
</evidence>
<dbReference type="SMART" id="SM00388">
    <property type="entry name" value="HisKA"/>
    <property type="match status" value="1"/>
</dbReference>
<evidence type="ECO:0000256" key="10">
    <source>
        <dbReference type="ARBA" id="ARBA00022840"/>
    </source>
</evidence>
<keyword evidence="5" id="KW-0597">Phosphoprotein</keyword>
<evidence type="ECO:0000259" key="14">
    <source>
        <dbReference type="PROSITE" id="PS50109"/>
    </source>
</evidence>
<dbReference type="Gene3D" id="3.30.565.10">
    <property type="entry name" value="Histidine kinase-like ATPase, C-terminal domain"/>
    <property type="match status" value="1"/>
</dbReference>
<feature type="transmembrane region" description="Helical" evidence="13">
    <location>
        <begin position="269"/>
        <end position="289"/>
    </location>
</feature>
<dbReference type="SUPFAM" id="SSF103190">
    <property type="entry name" value="Sensory domain-like"/>
    <property type="match status" value="1"/>
</dbReference>
<accession>A0AAX2AGN6</accession>
<dbReference type="EC" id="2.7.13.3" evidence="3"/>
<comment type="caution">
    <text evidence="15">The sequence shown here is derived from an EMBL/GenBank/DDBJ whole genome shotgun (WGS) entry which is preliminary data.</text>
</comment>
<gene>
    <name evidence="15" type="ORF">CP985_04825</name>
</gene>
<dbReference type="InterPro" id="IPR004358">
    <property type="entry name" value="Sig_transdc_His_kin-like_C"/>
</dbReference>
<dbReference type="Gene3D" id="3.30.450.20">
    <property type="entry name" value="PAS domain"/>
    <property type="match status" value="2"/>
</dbReference>
<organism evidence="15 16">
    <name type="scientific">Malaciobacter mytili LMG 24559</name>
    <dbReference type="NCBI Taxonomy" id="1032238"/>
    <lineage>
        <taxon>Bacteria</taxon>
        <taxon>Pseudomonadati</taxon>
        <taxon>Campylobacterota</taxon>
        <taxon>Epsilonproteobacteria</taxon>
        <taxon>Campylobacterales</taxon>
        <taxon>Arcobacteraceae</taxon>
        <taxon>Malaciobacter</taxon>
    </lineage>
</organism>
<keyword evidence="4" id="KW-1003">Cell membrane</keyword>
<evidence type="ECO:0000256" key="1">
    <source>
        <dbReference type="ARBA" id="ARBA00000085"/>
    </source>
</evidence>
<feature type="domain" description="Histidine kinase" evidence="14">
    <location>
        <begin position="481"/>
        <end position="703"/>
    </location>
</feature>
<dbReference type="PROSITE" id="PS50109">
    <property type="entry name" value="HIS_KIN"/>
    <property type="match status" value="1"/>
</dbReference>
<keyword evidence="8" id="KW-0547">Nucleotide-binding</keyword>
<dbReference type="InterPro" id="IPR000014">
    <property type="entry name" value="PAS"/>
</dbReference>
<comment type="catalytic activity">
    <reaction evidence="1">
        <text>ATP + protein L-histidine = ADP + protein N-phospho-L-histidine.</text>
        <dbReference type="EC" id="2.7.13.3"/>
    </reaction>
</comment>
<evidence type="ECO:0000256" key="2">
    <source>
        <dbReference type="ARBA" id="ARBA00004651"/>
    </source>
</evidence>
<keyword evidence="10" id="KW-0067">ATP-binding</keyword>
<reference evidence="15 16" key="1">
    <citation type="submission" date="2017-09" db="EMBL/GenBank/DDBJ databases">
        <title>Genomics of the genus Arcobacter.</title>
        <authorList>
            <person name="Perez-Cataluna A."/>
            <person name="Figueras M.J."/>
            <person name="Salas-Masso N."/>
        </authorList>
    </citation>
    <scope>NUCLEOTIDE SEQUENCE [LARGE SCALE GENOMIC DNA]</scope>
    <source>
        <strain evidence="15 16">CECT 7386</strain>
    </source>
</reference>
<dbReference type="Proteomes" id="UP000290092">
    <property type="component" value="Unassembled WGS sequence"/>
</dbReference>
<dbReference type="InterPro" id="IPR005467">
    <property type="entry name" value="His_kinase_dom"/>
</dbReference>
<dbReference type="CDD" id="cd00082">
    <property type="entry name" value="HisKA"/>
    <property type="match status" value="1"/>
</dbReference>
<dbReference type="Gene3D" id="1.10.287.130">
    <property type="match status" value="1"/>
</dbReference>
<feature type="transmembrane region" description="Helical" evidence="13">
    <location>
        <begin position="12"/>
        <end position="32"/>
    </location>
</feature>
<dbReference type="InterPro" id="IPR029151">
    <property type="entry name" value="Sensor-like_sf"/>
</dbReference>
<protein>
    <recommendedName>
        <fullName evidence="3">histidine kinase</fullName>
        <ecNumber evidence="3">2.7.13.3</ecNumber>
    </recommendedName>
</protein>
<dbReference type="SUPFAM" id="SSF55874">
    <property type="entry name" value="ATPase domain of HSP90 chaperone/DNA topoisomerase II/histidine kinase"/>
    <property type="match status" value="1"/>
</dbReference>
<dbReference type="SMART" id="SM00387">
    <property type="entry name" value="HATPase_c"/>
    <property type="match status" value="1"/>
</dbReference>
<keyword evidence="9" id="KW-0418">Kinase</keyword>
<dbReference type="InterPro" id="IPR003661">
    <property type="entry name" value="HisK_dim/P_dom"/>
</dbReference>
<evidence type="ECO:0000313" key="15">
    <source>
        <dbReference type="EMBL" id="RXK16177.1"/>
    </source>
</evidence>
<dbReference type="CDD" id="cd00130">
    <property type="entry name" value="PAS"/>
    <property type="match status" value="1"/>
</dbReference>
<dbReference type="GO" id="GO:0005886">
    <property type="term" value="C:plasma membrane"/>
    <property type="evidence" value="ECO:0007669"/>
    <property type="project" value="UniProtKB-SubCell"/>
</dbReference>
<dbReference type="NCBIfam" id="TIGR00229">
    <property type="entry name" value="sensory_box"/>
    <property type="match status" value="1"/>
</dbReference>
<dbReference type="InterPro" id="IPR036097">
    <property type="entry name" value="HisK_dim/P_sf"/>
</dbReference>
<evidence type="ECO:0000256" key="5">
    <source>
        <dbReference type="ARBA" id="ARBA00022553"/>
    </source>
</evidence>
<evidence type="ECO:0000256" key="13">
    <source>
        <dbReference type="SAM" id="Phobius"/>
    </source>
</evidence>
<dbReference type="Pfam" id="PF00512">
    <property type="entry name" value="HisKA"/>
    <property type="match status" value="1"/>
</dbReference>
<evidence type="ECO:0000256" key="7">
    <source>
        <dbReference type="ARBA" id="ARBA00022692"/>
    </source>
</evidence>
<dbReference type="SUPFAM" id="SSF47384">
    <property type="entry name" value="Homodimeric domain of signal transducing histidine kinase"/>
    <property type="match status" value="1"/>
</dbReference>
<dbReference type="SUPFAM" id="SSF55785">
    <property type="entry name" value="PYP-like sensor domain (PAS domain)"/>
    <property type="match status" value="1"/>
</dbReference>
<dbReference type="KEGG" id="amyt:AMYT_2086"/>
<keyword evidence="11 13" id="KW-1133">Transmembrane helix</keyword>
<dbReference type="PRINTS" id="PR00344">
    <property type="entry name" value="BCTRLSENSOR"/>
</dbReference>
<dbReference type="SMART" id="SM00091">
    <property type="entry name" value="PAS"/>
    <property type="match status" value="1"/>
</dbReference>
<dbReference type="Pfam" id="PF02518">
    <property type="entry name" value="HATPase_c"/>
    <property type="match status" value="1"/>
</dbReference>
<dbReference type="CDD" id="cd18774">
    <property type="entry name" value="PDC2_HK_sensor"/>
    <property type="match status" value="1"/>
</dbReference>
<dbReference type="Gene3D" id="6.10.340.10">
    <property type="match status" value="1"/>
</dbReference>
<dbReference type="PANTHER" id="PTHR43065:SF46">
    <property type="entry name" value="C4-DICARBOXYLATE TRANSPORT SENSOR PROTEIN DCTB"/>
    <property type="match status" value="1"/>
</dbReference>
<dbReference type="AlphaFoldDB" id="A0AAX2AGN6"/>
<dbReference type="EMBL" id="NXID01000013">
    <property type="protein sequence ID" value="RXK16177.1"/>
    <property type="molecule type" value="Genomic_DNA"/>
</dbReference>
<keyword evidence="13" id="KW-0472">Membrane</keyword>
<dbReference type="InterPro" id="IPR003594">
    <property type="entry name" value="HATPase_dom"/>
</dbReference>
<keyword evidence="16" id="KW-1185">Reference proteome</keyword>
<dbReference type="GO" id="GO:0000155">
    <property type="term" value="F:phosphorelay sensor kinase activity"/>
    <property type="evidence" value="ECO:0007669"/>
    <property type="project" value="InterPro"/>
</dbReference>
<keyword evidence="12" id="KW-0902">Two-component regulatory system</keyword>
<evidence type="ECO:0000256" key="3">
    <source>
        <dbReference type="ARBA" id="ARBA00012438"/>
    </source>
</evidence>